<evidence type="ECO:0000313" key="2">
    <source>
        <dbReference type="Proteomes" id="UP000699042"/>
    </source>
</evidence>
<name>A0A9P7RE39_9PEZI</name>
<comment type="caution">
    <text evidence="1">The sequence shown here is derived from an EMBL/GenBank/DDBJ whole genome shotgun (WGS) entry which is preliminary data.</text>
</comment>
<proteinExistence type="predicted"/>
<reference evidence="1" key="1">
    <citation type="submission" date="2021-05" db="EMBL/GenBank/DDBJ databases">
        <title>Comparative genomics of three Colletotrichum scovillei strains and genetic complementation revealed genes involved fungal growth and virulence on chili pepper.</title>
        <authorList>
            <person name="Hsieh D.-K."/>
            <person name="Chuang S.-C."/>
            <person name="Chen C.-Y."/>
            <person name="Chao Y.-T."/>
            <person name="Lu M.-Y.J."/>
            <person name="Lee M.-H."/>
            <person name="Shih M.-C."/>
        </authorList>
    </citation>
    <scope>NUCLEOTIDE SEQUENCE</scope>
    <source>
        <strain evidence="1">Coll-153</strain>
    </source>
</reference>
<protein>
    <submittedName>
        <fullName evidence="1">Uncharacterized protein</fullName>
    </submittedName>
</protein>
<accession>A0A9P7RE39</accession>
<dbReference type="Proteomes" id="UP000699042">
    <property type="component" value="Unassembled WGS sequence"/>
</dbReference>
<gene>
    <name evidence="1" type="ORF">JMJ77_008094</name>
</gene>
<sequence>MAPVSDGMPRKRPSSQSAVFCEVTRNLSHTPTTPKPYLRIFVGCATSPPSISTSRDSGWRSYVGIAAR</sequence>
<evidence type="ECO:0000313" key="1">
    <source>
        <dbReference type="EMBL" id="KAG7055641.1"/>
    </source>
</evidence>
<dbReference type="EMBL" id="JAESDN010000002">
    <property type="protein sequence ID" value="KAG7055641.1"/>
    <property type="molecule type" value="Genomic_DNA"/>
</dbReference>
<keyword evidence="2" id="KW-1185">Reference proteome</keyword>
<dbReference type="AlphaFoldDB" id="A0A9P7RE39"/>
<organism evidence="1 2">
    <name type="scientific">Colletotrichum scovillei</name>
    <dbReference type="NCBI Taxonomy" id="1209932"/>
    <lineage>
        <taxon>Eukaryota</taxon>
        <taxon>Fungi</taxon>
        <taxon>Dikarya</taxon>
        <taxon>Ascomycota</taxon>
        <taxon>Pezizomycotina</taxon>
        <taxon>Sordariomycetes</taxon>
        <taxon>Hypocreomycetidae</taxon>
        <taxon>Glomerellales</taxon>
        <taxon>Glomerellaceae</taxon>
        <taxon>Colletotrichum</taxon>
        <taxon>Colletotrichum acutatum species complex</taxon>
    </lineage>
</organism>